<dbReference type="SUPFAM" id="SSF52540">
    <property type="entry name" value="P-loop containing nucleoside triphosphate hydrolases"/>
    <property type="match status" value="1"/>
</dbReference>
<dbReference type="GeneID" id="84229050"/>
<dbReference type="Proteomes" id="UP001183006">
    <property type="component" value="Chromosome"/>
</dbReference>
<accession>A0AA51UGI4</accession>
<dbReference type="InterPro" id="IPR006555">
    <property type="entry name" value="ATP-dep_Helicase_C"/>
</dbReference>
<dbReference type="InterPro" id="IPR014001">
    <property type="entry name" value="Helicase_ATP-bd"/>
</dbReference>
<gene>
    <name evidence="2" type="ORF">RE476_02875</name>
</gene>
<evidence type="ECO:0000259" key="1">
    <source>
        <dbReference type="PROSITE" id="PS51192"/>
    </source>
</evidence>
<proteinExistence type="predicted"/>
<dbReference type="GO" id="GO:0004386">
    <property type="term" value="F:helicase activity"/>
    <property type="evidence" value="ECO:0007669"/>
    <property type="project" value="UniProtKB-KW"/>
</dbReference>
<dbReference type="PROSITE" id="PS51192">
    <property type="entry name" value="HELICASE_ATP_BIND_1"/>
    <property type="match status" value="1"/>
</dbReference>
<dbReference type="GO" id="GO:0005524">
    <property type="term" value="F:ATP binding"/>
    <property type="evidence" value="ECO:0007669"/>
    <property type="project" value="InterPro"/>
</dbReference>
<dbReference type="InterPro" id="IPR006935">
    <property type="entry name" value="Helicase/UvrB_N"/>
</dbReference>
<feature type="domain" description="Helicase ATP-binding" evidence="1">
    <location>
        <begin position="50"/>
        <end position="314"/>
    </location>
</feature>
<dbReference type="GO" id="GO:0016818">
    <property type="term" value="F:hydrolase activity, acting on acid anhydrides, in phosphorus-containing anhydrides"/>
    <property type="evidence" value="ECO:0007669"/>
    <property type="project" value="InterPro"/>
</dbReference>
<keyword evidence="2" id="KW-0067">ATP-binding</keyword>
<protein>
    <submittedName>
        <fullName evidence="2">DEAD/DEAH box helicase family protein</fullName>
    </submittedName>
</protein>
<reference evidence="2" key="1">
    <citation type="submission" date="2023-08" db="EMBL/GenBank/DDBJ databases">
        <title>Methanolobus mangrovi sp. nov. and Methanolobus sediminis sp. nov, two novel methylotrophic methanogens isolated from mangrove sediments in China.</title>
        <authorList>
            <person name="Zhou J."/>
        </authorList>
    </citation>
    <scope>NUCLEOTIDE SEQUENCE</scope>
    <source>
        <strain evidence="2">FTZ2</strain>
    </source>
</reference>
<dbReference type="GO" id="GO:0006139">
    <property type="term" value="P:nucleobase-containing compound metabolic process"/>
    <property type="evidence" value="ECO:0007669"/>
    <property type="project" value="InterPro"/>
</dbReference>
<dbReference type="KEGG" id="mmav:RE476_02875"/>
<dbReference type="RefSeq" id="WP_309308897.1">
    <property type="nucleotide sequence ID" value="NZ_CP133594.1"/>
</dbReference>
<keyword evidence="2" id="KW-0347">Helicase</keyword>
<dbReference type="GO" id="GO:0003677">
    <property type="term" value="F:DNA binding"/>
    <property type="evidence" value="ECO:0007669"/>
    <property type="project" value="InterPro"/>
</dbReference>
<keyword evidence="2" id="KW-0378">Hydrolase</keyword>
<dbReference type="InterPro" id="IPR027417">
    <property type="entry name" value="P-loop_NTPase"/>
</dbReference>
<dbReference type="Gene3D" id="3.40.50.300">
    <property type="entry name" value="P-loop containing nucleotide triphosphate hydrolases"/>
    <property type="match status" value="2"/>
</dbReference>
<dbReference type="SMART" id="SM00491">
    <property type="entry name" value="HELICc2"/>
    <property type="match status" value="1"/>
</dbReference>
<evidence type="ECO:0000313" key="2">
    <source>
        <dbReference type="EMBL" id="WMW22783.1"/>
    </source>
</evidence>
<dbReference type="SMART" id="SM00487">
    <property type="entry name" value="DEXDc"/>
    <property type="match status" value="1"/>
</dbReference>
<sequence length="870" mass="99174">MSEKKFAFKKITPKSYNPDDPESLFRDLKGRDPSIQSLWSHQADIIREYHNKFMGSKDVALQLPTGSGKTLVGLLIGEYHRLKYGKRVLYLCPTKQLVHQVHSYAKTYGIKAHAFVGKQTEYPTKEFNDYVTSDAIAISTYSALFNFNPRFDNSNVIICDDAHGSEGYISSMWSLNISFDHDLFTKIVNLFEDELPTVFVNQLKTKSRSQINPIIEKVPNHIFLNRLKELSELLDENISNEEKNLYYSWRTIQDNLSACNLFVSRNEVLIRPWIPPTLSHSPFSNASQRIYMSATLGAGGELERIIGIPKIERLSIPHGWDKQGSGRRLFVFPDYNYSLSEYIGFLAKIIHKRNRTLILCPNKDIADIIKQALIREGVLHDFYDSYSIEESLDSFTSSNAAILLLTNRYDGIDLPGDACRQLLMVGYPGFTNLQEGFLLSRLEMDSLLSDRVITRFTQATGRCTRGSTDYSLVIPIGTELFEFCLAKENNEKLHPELQAELYFGLEQCKDADLDDLESMVDIFMEQGDDWKGAEENILLYRDQTVVSEDPKTKSLSDVVSEEVNFEYNLWNKNYPQAIEYAQSIIGSLNGTQFDGYRAIWNYFAGSAALLQFNSTKDSHWSSLSFDYFDRAKSCANMIGWFSELPSFVEKEGGEPESVDTLSGYALDNIQALLHKLKPTGPLFEKKMKVNHEYIYDDTPSAFEEGLTALGKLLGFESYHPGGDADPDSVWTLNDEVIILFEAKSSENSEGVISVDTCRQSQGHYKWAGSFHRDYETYKKKICVVVSKRSKLDKNAIVHSGDLYYIHIDETRQMFETISGLLRRIRSQSGTYNKESIRIKLLEELESSKLTPKGIISLFENRPLTDLAHNR</sequence>
<dbReference type="EMBL" id="CP133594">
    <property type="protein sequence ID" value="WMW22783.1"/>
    <property type="molecule type" value="Genomic_DNA"/>
</dbReference>
<dbReference type="GO" id="GO:0140097">
    <property type="term" value="F:catalytic activity, acting on DNA"/>
    <property type="evidence" value="ECO:0007669"/>
    <property type="project" value="UniProtKB-ARBA"/>
</dbReference>
<dbReference type="AlphaFoldDB" id="A0AA51UGI4"/>
<organism evidence="2 3">
    <name type="scientific">Methanolobus mangrovi</name>
    <dbReference type="NCBI Taxonomy" id="3072977"/>
    <lineage>
        <taxon>Archaea</taxon>
        <taxon>Methanobacteriati</taxon>
        <taxon>Methanobacteriota</taxon>
        <taxon>Stenosarchaea group</taxon>
        <taxon>Methanomicrobia</taxon>
        <taxon>Methanosarcinales</taxon>
        <taxon>Methanosarcinaceae</taxon>
        <taxon>Methanolobus</taxon>
    </lineage>
</organism>
<dbReference type="Pfam" id="PF04851">
    <property type="entry name" value="ResIII"/>
    <property type="match status" value="1"/>
</dbReference>
<dbReference type="CDD" id="cd00046">
    <property type="entry name" value="SF2-N"/>
    <property type="match status" value="1"/>
</dbReference>
<dbReference type="Pfam" id="PF13307">
    <property type="entry name" value="Helicase_C_2"/>
    <property type="match status" value="1"/>
</dbReference>
<name>A0AA51UGI4_9EURY</name>
<keyword evidence="2" id="KW-0547">Nucleotide-binding</keyword>
<keyword evidence="3" id="KW-1185">Reference proteome</keyword>
<evidence type="ECO:0000313" key="3">
    <source>
        <dbReference type="Proteomes" id="UP001183006"/>
    </source>
</evidence>